<dbReference type="SMART" id="SM00255">
    <property type="entry name" value="TIR"/>
    <property type="match status" value="1"/>
</dbReference>
<dbReference type="Gene3D" id="1.25.40.10">
    <property type="entry name" value="Tetratricopeptide repeat domain"/>
    <property type="match status" value="2"/>
</dbReference>
<evidence type="ECO:0000313" key="2">
    <source>
        <dbReference type="EMBL" id="MCP2269317.1"/>
    </source>
</evidence>
<feature type="domain" description="TIR" evidence="1">
    <location>
        <begin position="3"/>
        <end position="143"/>
    </location>
</feature>
<proteinExistence type="predicted"/>
<sequence length="909" mass="99905">MDCRHDVFLSYSGADRERVLLLHRALRVAGLEVFLDKRDIRRAHSITTEIMDGLRTSKTLLAYFSNSFAHRSACQFELHHTYLSALRANEVERRILVINPEDPATGHLKPLHVRAHRYWNTWTSDRELAELVAQVKAAVGLVSTPFPGLDFTEPVTPRESTPTVSTANFVGRYDDRWRLHSALHRGEEPLVERASGPPVAAVSGMTGMGKSALVRSYGRDFGFLYPGGVYWVSLAGAGVDEVRYRHTSELVALDSSIVDQSRSGVLAWWRERLVEPALWVVDDVPGDLDEDLLAELVLPGPRVHTVLIGRHEFPQGFAEQVRVLGLDAEEGQALFAAYQPYAEEETAAVAELVARLGGHPYAILLAAQGARGREGLWELRDRVGELTSDAAVLDVALHAVRQAIVGIEGPRRVVLALAVICASTPLPARLIDEVLAVLAPGVSTHALLAEMNKAHLVERAGAAWQVHHLVRTAARHDTDPGAMLSTAAVAAHKLLQLAEDDVPGLIEHAVALLDHIRGSAYAEPLNVLAVNHYESHGAPAMAAPLHENLAELHSQDPRHLLRAAQARRAAGQLDEASAHVDRLDAMELDPQTRLLVESVRAQVLDDLGSHGAAETCWRAILAGELHTLSVAEQVQIRTARIHNVRMLGHLRQARDLARDLVALPAPFELLVPAHLELAWLEADIGDRAAARDIARRVVDFYRERAMPEHQNAIDAAILLHAAQLKIFILQSIPDRDTQVAAEVELRDQLAAARHQYGPENPRTLALAVTHMEVLIALGESTVLLERYTSLPARLARRLGATHRLYLRSLFLIGQAHNQLGDRSAAGPHFTGAYGRQLATLGPNHPFTLETSYELGMLEWHGGNAPRAREIFRTVMAGADREIGRANDIYGKAFFAIPLTFAPSGLLRFF</sequence>
<dbReference type="InterPro" id="IPR000157">
    <property type="entry name" value="TIR_dom"/>
</dbReference>
<dbReference type="SUPFAM" id="SSF52540">
    <property type="entry name" value="P-loop containing nucleoside triphosphate hydrolases"/>
    <property type="match status" value="1"/>
</dbReference>
<dbReference type="InterPro" id="IPR035897">
    <property type="entry name" value="Toll_tir_struct_dom_sf"/>
</dbReference>
<protein>
    <submittedName>
        <fullName evidence="2">TIR domain-containing protein</fullName>
    </submittedName>
</protein>
<dbReference type="EMBL" id="JAMTCO010000004">
    <property type="protein sequence ID" value="MCP2269317.1"/>
    <property type="molecule type" value="Genomic_DNA"/>
</dbReference>
<reference evidence="2 3" key="1">
    <citation type="submission" date="2022-06" db="EMBL/GenBank/DDBJ databases">
        <title>Genomic Encyclopedia of Archaeal and Bacterial Type Strains, Phase II (KMG-II): from individual species to whole genera.</title>
        <authorList>
            <person name="Goeker M."/>
        </authorList>
    </citation>
    <scope>NUCLEOTIDE SEQUENCE [LARGE SCALE GENOMIC DNA]</scope>
    <source>
        <strain evidence="2 3">DSM 44255</strain>
    </source>
</reference>
<keyword evidence="3" id="KW-1185">Reference proteome</keyword>
<dbReference type="Gene3D" id="3.40.50.300">
    <property type="entry name" value="P-loop containing nucleotide triphosphate hydrolases"/>
    <property type="match status" value="1"/>
</dbReference>
<comment type="caution">
    <text evidence="2">The sequence shown here is derived from an EMBL/GenBank/DDBJ whole genome shotgun (WGS) entry which is preliminary data.</text>
</comment>
<dbReference type="Proteomes" id="UP001205185">
    <property type="component" value="Unassembled WGS sequence"/>
</dbReference>
<dbReference type="InterPro" id="IPR027417">
    <property type="entry name" value="P-loop_NTPase"/>
</dbReference>
<dbReference type="PROSITE" id="PS50104">
    <property type="entry name" value="TIR"/>
    <property type="match status" value="1"/>
</dbReference>
<dbReference type="SUPFAM" id="SSF48452">
    <property type="entry name" value="TPR-like"/>
    <property type="match status" value="2"/>
</dbReference>
<dbReference type="Pfam" id="PF13676">
    <property type="entry name" value="TIR_2"/>
    <property type="match status" value="1"/>
</dbReference>
<accession>A0ABT1I9P6</accession>
<name>A0ABT1I9P6_9PSEU</name>
<dbReference type="RefSeq" id="WP_253886321.1">
    <property type="nucleotide sequence ID" value="NZ_BAAAVB010000004.1"/>
</dbReference>
<evidence type="ECO:0000313" key="3">
    <source>
        <dbReference type="Proteomes" id="UP001205185"/>
    </source>
</evidence>
<dbReference type="SUPFAM" id="SSF52200">
    <property type="entry name" value="Toll/Interleukin receptor TIR domain"/>
    <property type="match status" value="1"/>
</dbReference>
<dbReference type="Gene3D" id="3.40.50.10140">
    <property type="entry name" value="Toll/interleukin-1 receptor homology (TIR) domain"/>
    <property type="match status" value="1"/>
</dbReference>
<organism evidence="2 3">
    <name type="scientific">Actinokineospora diospyrosa</name>
    <dbReference type="NCBI Taxonomy" id="103728"/>
    <lineage>
        <taxon>Bacteria</taxon>
        <taxon>Bacillati</taxon>
        <taxon>Actinomycetota</taxon>
        <taxon>Actinomycetes</taxon>
        <taxon>Pseudonocardiales</taxon>
        <taxon>Pseudonocardiaceae</taxon>
        <taxon>Actinokineospora</taxon>
    </lineage>
</organism>
<dbReference type="InterPro" id="IPR011990">
    <property type="entry name" value="TPR-like_helical_dom_sf"/>
</dbReference>
<gene>
    <name evidence="2" type="ORF">LV75_001805</name>
</gene>
<evidence type="ECO:0000259" key="1">
    <source>
        <dbReference type="PROSITE" id="PS50104"/>
    </source>
</evidence>